<evidence type="ECO:0000256" key="4">
    <source>
        <dbReference type="ARBA" id="ARBA00022801"/>
    </source>
</evidence>
<dbReference type="Pfam" id="PF17676">
    <property type="entry name" value="Peptidase_S66C"/>
    <property type="match status" value="1"/>
</dbReference>
<dbReference type="AlphaFoldDB" id="A0A7X2V5W0"/>
<name>A0A7X2V5W0_9BACI</name>
<dbReference type="GO" id="GO:0006508">
    <property type="term" value="P:proteolysis"/>
    <property type="evidence" value="ECO:0007669"/>
    <property type="project" value="UniProtKB-KW"/>
</dbReference>
<dbReference type="GO" id="GO:0008236">
    <property type="term" value="F:serine-type peptidase activity"/>
    <property type="evidence" value="ECO:0007669"/>
    <property type="project" value="UniProtKB-KW"/>
</dbReference>
<sequence>MAERPPILLQGDTIGIVTLGSPLERAKIDQGISILRQMGFNIVLGDYVYSEEGYLSSSDEQRAGDLMKMFADPDVKMILPSRGGVGVAGILPYLDYAVIRQNPKILSGYSDITVLQNVLLQYTGLITFQSLLLLDFTPETPAYNFEQFFAAVATLQSPRRIANPPGIPQVSRVPGNVTGQTVGGNITSFDDTIGTIYDIDTAGKIIFLEEIEEPVNKVYRYVNHLKLAGKFEECAGIVLGECTKCGEAYGKTFEDLITDFFIPLGKPLMTNVTTAHGTYKAAIPIGTRANLNTENNTFTILEPGVKPVS</sequence>
<proteinExistence type="inferred from homology"/>
<keyword evidence="10" id="KW-1185">Reference proteome</keyword>
<feature type="domain" description="LD-carboxypeptidase N-terminal" evidence="7">
    <location>
        <begin position="14"/>
        <end position="129"/>
    </location>
</feature>
<reference evidence="9 10" key="1">
    <citation type="journal article" date="2017" name="Int. J. Syst. Evol. Microbiol.">
        <title>Bacillus mangrovi sp. nov., isolated from a sediment sample from a mangrove forest.</title>
        <authorList>
            <person name="Gupta V."/>
            <person name="Singh P.K."/>
            <person name="Korpole S."/>
            <person name="Tanuku N.R.S."/>
            <person name="Pinnaka A.K."/>
        </authorList>
    </citation>
    <scope>NUCLEOTIDE SEQUENCE [LARGE SCALE GENOMIC DNA]</scope>
    <source>
        <strain evidence="9 10">KCTC 33872</strain>
    </source>
</reference>
<dbReference type="GO" id="GO:0004180">
    <property type="term" value="F:carboxypeptidase activity"/>
    <property type="evidence" value="ECO:0007669"/>
    <property type="project" value="UniProtKB-KW"/>
</dbReference>
<feature type="active site" description="Charge relay system" evidence="6">
    <location>
        <position position="276"/>
    </location>
</feature>
<dbReference type="OrthoDB" id="9807329at2"/>
<dbReference type="PANTHER" id="PTHR30237">
    <property type="entry name" value="MURAMOYLTETRAPEPTIDE CARBOXYPEPTIDASE"/>
    <property type="match status" value="1"/>
</dbReference>
<organism evidence="9 10">
    <name type="scientific">Metabacillus mangrovi</name>
    <dbReference type="NCBI Taxonomy" id="1491830"/>
    <lineage>
        <taxon>Bacteria</taxon>
        <taxon>Bacillati</taxon>
        <taxon>Bacillota</taxon>
        <taxon>Bacilli</taxon>
        <taxon>Bacillales</taxon>
        <taxon>Bacillaceae</taxon>
        <taxon>Metabacillus</taxon>
    </lineage>
</organism>
<evidence type="ECO:0000256" key="3">
    <source>
        <dbReference type="ARBA" id="ARBA00022670"/>
    </source>
</evidence>
<dbReference type="InterPro" id="IPR040449">
    <property type="entry name" value="Peptidase_S66_N"/>
</dbReference>
<feature type="active site" description="Charge relay system" evidence="6">
    <location>
        <position position="209"/>
    </location>
</feature>
<evidence type="ECO:0000256" key="1">
    <source>
        <dbReference type="ARBA" id="ARBA00010233"/>
    </source>
</evidence>
<dbReference type="Gene3D" id="3.50.30.60">
    <property type="entry name" value="LD-carboxypeptidase A C-terminal domain-like"/>
    <property type="match status" value="1"/>
</dbReference>
<dbReference type="EMBL" id="WMIB01000016">
    <property type="protein sequence ID" value="MTH54599.1"/>
    <property type="molecule type" value="Genomic_DNA"/>
</dbReference>
<dbReference type="Pfam" id="PF02016">
    <property type="entry name" value="Peptidase_S66"/>
    <property type="match status" value="1"/>
</dbReference>
<dbReference type="SUPFAM" id="SSF141986">
    <property type="entry name" value="LD-carboxypeptidase A C-terminal domain-like"/>
    <property type="match status" value="1"/>
</dbReference>
<keyword evidence="5" id="KW-0720">Serine protease</keyword>
<dbReference type="Gene3D" id="3.40.50.10740">
    <property type="entry name" value="Class I glutamine amidotransferase-like"/>
    <property type="match status" value="1"/>
</dbReference>
<evidence type="ECO:0000313" key="10">
    <source>
        <dbReference type="Proteomes" id="UP000434639"/>
    </source>
</evidence>
<evidence type="ECO:0000256" key="2">
    <source>
        <dbReference type="ARBA" id="ARBA00022645"/>
    </source>
</evidence>
<evidence type="ECO:0000259" key="8">
    <source>
        <dbReference type="Pfam" id="PF17676"/>
    </source>
</evidence>
<keyword evidence="2 9" id="KW-0121">Carboxypeptidase</keyword>
<dbReference type="PANTHER" id="PTHR30237:SF2">
    <property type="entry name" value="MUREIN TETRAPEPTIDE CARBOXYPEPTIDASE"/>
    <property type="match status" value="1"/>
</dbReference>
<keyword evidence="4" id="KW-0378">Hydrolase</keyword>
<evidence type="ECO:0000313" key="9">
    <source>
        <dbReference type="EMBL" id="MTH54599.1"/>
    </source>
</evidence>
<accession>A0A7X2V5W0</accession>
<comment type="caution">
    <text evidence="9">The sequence shown here is derived from an EMBL/GenBank/DDBJ whole genome shotgun (WGS) entry which is preliminary data.</text>
</comment>
<dbReference type="InterPro" id="IPR029062">
    <property type="entry name" value="Class_I_gatase-like"/>
</dbReference>
<dbReference type="InterPro" id="IPR040921">
    <property type="entry name" value="Peptidase_S66C"/>
</dbReference>
<dbReference type="PIRSF" id="PIRSF028757">
    <property type="entry name" value="LD-carboxypeptidase"/>
    <property type="match status" value="1"/>
</dbReference>
<dbReference type="SUPFAM" id="SSF52317">
    <property type="entry name" value="Class I glutamine amidotransferase-like"/>
    <property type="match status" value="1"/>
</dbReference>
<feature type="active site" description="Nucleophile" evidence="6">
    <location>
        <position position="110"/>
    </location>
</feature>
<gene>
    <name evidence="9" type="ORF">GKZ89_14440</name>
</gene>
<dbReference type="RefSeq" id="WP_155113112.1">
    <property type="nucleotide sequence ID" value="NZ_WMIB01000016.1"/>
</dbReference>
<evidence type="ECO:0000256" key="5">
    <source>
        <dbReference type="ARBA" id="ARBA00022825"/>
    </source>
</evidence>
<dbReference type="Proteomes" id="UP000434639">
    <property type="component" value="Unassembled WGS sequence"/>
</dbReference>
<dbReference type="InterPro" id="IPR003507">
    <property type="entry name" value="S66_fam"/>
</dbReference>
<evidence type="ECO:0000259" key="7">
    <source>
        <dbReference type="Pfam" id="PF02016"/>
    </source>
</evidence>
<dbReference type="CDD" id="cd07025">
    <property type="entry name" value="Peptidase_S66"/>
    <property type="match status" value="1"/>
</dbReference>
<comment type="similarity">
    <text evidence="1">Belongs to the peptidase S66 family.</text>
</comment>
<protein>
    <submittedName>
        <fullName evidence="9">LD-carboxypeptidase</fullName>
    </submittedName>
</protein>
<feature type="domain" description="LD-carboxypeptidase C-terminal" evidence="8">
    <location>
        <begin position="178"/>
        <end position="291"/>
    </location>
</feature>
<keyword evidence="3" id="KW-0645">Protease</keyword>
<evidence type="ECO:0000256" key="6">
    <source>
        <dbReference type="PIRSR" id="PIRSR028757-1"/>
    </source>
</evidence>
<dbReference type="InterPro" id="IPR027478">
    <property type="entry name" value="LdcA_N"/>
</dbReference>
<dbReference type="InterPro" id="IPR027461">
    <property type="entry name" value="Carboxypeptidase_A_C_sf"/>
</dbReference>